<organism evidence="1">
    <name type="scientific">Siphoviridae sp. ctvxh7</name>
    <dbReference type="NCBI Taxonomy" id="2827283"/>
    <lineage>
        <taxon>Viruses</taxon>
        <taxon>Duplodnaviria</taxon>
        <taxon>Heunggongvirae</taxon>
        <taxon>Uroviricota</taxon>
        <taxon>Caudoviricetes</taxon>
    </lineage>
</organism>
<name>A0A8S5RA10_9CAUD</name>
<reference evidence="1" key="1">
    <citation type="journal article" date="2021" name="Proc. Natl. Acad. Sci. U.S.A.">
        <title>A Catalog of Tens of Thousands of Viruses from Human Metagenomes Reveals Hidden Associations with Chronic Diseases.</title>
        <authorList>
            <person name="Tisza M.J."/>
            <person name="Buck C.B."/>
        </authorList>
    </citation>
    <scope>NUCLEOTIDE SEQUENCE</scope>
    <source>
        <strain evidence="1">Ctvxh7</strain>
    </source>
</reference>
<evidence type="ECO:0000313" key="1">
    <source>
        <dbReference type="EMBL" id="DAE27994.1"/>
    </source>
</evidence>
<proteinExistence type="predicted"/>
<accession>A0A8S5RA10</accession>
<sequence>MGKAVPLPADRRRECCRGSGLIGIGVLSFIMYRVKKCSFSDGCKRQ</sequence>
<protein>
    <submittedName>
        <fullName evidence="1">Uncharacterized protein</fullName>
    </submittedName>
</protein>
<dbReference type="EMBL" id="BK015847">
    <property type="protein sequence ID" value="DAE27994.1"/>
    <property type="molecule type" value="Genomic_DNA"/>
</dbReference>